<evidence type="ECO:0000313" key="1">
    <source>
        <dbReference type="EMBL" id="XAY03383.1"/>
    </source>
</evidence>
<protein>
    <recommendedName>
        <fullName evidence="2">Fe2OG dioxygenase domain-containing protein</fullName>
    </recommendedName>
</protein>
<dbReference type="AlphaFoldDB" id="A0AAU7APF7"/>
<dbReference type="SUPFAM" id="SSF51197">
    <property type="entry name" value="Clavaminate synthase-like"/>
    <property type="match status" value="1"/>
</dbReference>
<sequence>MLGLDAERWLASAAPLDRQLVTSEQMQRGQHERVGMLMFRDETTLTSGRALMRPVFDALFRAAVDDEFGMYCVNHYETGDAFRPHQDYFDGTVVIATISGEREFDVYRREDEDDVFLEVEATCTLTPGSILLLDGYSNRGHAARCLRGPSVSVVADIASRPDFG</sequence>
<proteinExistence type="predicted"/>
<dbReference type="EMBL" id="CP114014">
    <property type="protein sequence ID" value="XAY03383.1"/>
    <property type="molecule type" value="Genomic_DNA"/>
</dbReference>
<dbReference type="KEGG" id="parq:DSM112329_00197"/>
<reference evidence="1" key="1">
    <citation type="submission" date="2022-12" db="EMBL/GenBank/DDBJ databases">
        <title>Paraconexibacter alkalitolerans sp. nov. and Baekduia alba sp. nov., isolated from soil and emended description of the genera Paraconexibacter (Chun et al., 2020) and Baekduia (An et al., 2020).</title>
        <authorList>
            <person name="Vieira S."/>
            <person name="Huber K.J."/>
            <person name="Geppert A."/>
            <person name="Wolf J."/>
            <person name="Neumann-Schaal M."/>
            <person name="Muesken M."/>
            <person name="Overmann J."/>
        </authorList>
    </citation>
    <scope>NUCLEOTIDE SEQUENCE</scope>
    <source>
        <strain evidence="1">AEG42_29</strain>
    </source>
</reference>
<accession>A0AAU7APF7</accession>
<gene>
    <name evidence="1" type="ORF">DSM112329_00197</name>
</gene>
<organism evidence="1">
    <name type="scientific">Paraconexibacter sp. AEG42_29</name>
    <dbReference type="NCBI Taxonomy" id="2997339"/>
    <lineage>
        <taxon>Bacteria</taxon>
        <taxon>Bacillati</taxon>
        <taxon>Actinomycetota</taxon>
        <taxon>Thermoleophilia</taxon>
        <taxon>Solirubrobacterales</taxon>
        <taxon>Paraconexibacteraceae</taxon>
        <taxon>Paraconexibacter</taxon>
    </lineage>
</organism>
<evidence type="ECO:0008006" key="2">
    <source>
        <dbReference type="Google" id="ProtNLM"/>
    </source>
</evidence>
<name>A0AAU7APF7_9ACTN</name>
<dbReference type="Gene3D" id="2.60.120.1520">
    <property type="match status" value="1"/>
</dbReference>